<reference evidence="2" key="1">
    <citation type="submission" date="2022-10" db="EMBL/GenBank/DDBJ databases">
        <authorList>
            <person name="Chen Y."/>
            <person name="Dougan E. K."/>
            <person name="Chan C."/>
            <person name="Rhodes N."/>
            <person name="Thang M."/>
        </authorList>
    </citation>
    <scope>NUCLEOTIDE SEQUENCE</scope>
</reference>
<dbReference type="EMBL" id="CAMXCT030002123">
    <property type="protein sequence ID" value="CAL4783162.1"/>
    <property type="molecule type" value="Genomic_DNA"/>
</dbReference>
<protein>
    <submittedName>
        <fullName evidence="2">Uncharacterized protein</fullName>
    </submittedName>
</protein>
<name>A0A9P1CQH9_9DINO</name>
<evidence type="ECO:0000313" key="3">
    <source>
        <dbReference type="EMBL" id="CAL1149225.1"/>
    </source>
</evidence>
<feature type="non-terminal residue" evidence="2">
    <location>
        <position position="117"/>
    </location>
</feature>
<keyword evidence="4" id="KW-1185">Reference proteome</keyword>
<dbReference type="AlphaFoldDB" id="A0A9P1CQH9"/>
<feature type="compositionally biased region" description="Basic residues" evidence="1">
    <location>
        <begin position="106"/>
        <end position="117"/>
    </location>
</feature>
<dbReference type="EMBL" id="CAMXCT020002123">
    <property type="protein sequence ID" value="CAL1149225.1"/>
    <property type="molecule type" value="Genomic_DNA"/>
</dbReference>
<organism evidence="2">
    <name type="scientific">Cladocopium goreaui</name>
    <dbReference type="NCBI Taxonomy" id="2562237"/>
    <lineage>
        <taxon>Eukaryota</taxon>
        <taxon>Sar</taxon>
        <taxon>Alveolata</taxon>
        <taxon>Dinophyceae</taxon>
        <taxon>Suessiales</taxon>
        <taxon>Symbiodiniaceae</taxon>
        <taxon>Cladocopium</taxon>
    </lineage>
</organism>
<sequence length="117" mass="13859">VRSSFSKIKAGIPMWLNILMPRVSVFSQIRWDRILLCNFRLQTVMPCRSSSRRSTVQLEPCPNGLQHRRLQKQVPHCQAKLVSLASSRKIFWSQSHRKTSVQVRRPAPRRRRKDRRL</sequence>
<comment type="caution">
    <text evidence="2">The sequence shown here is derived from an EMBL/GenBank/DDBJ whole genome shotgun (WGS) entry which is preliminary data.</text>
</comment>
<dbReference type="Proteomes" id="UP001152797">
    <property type="component" value="Unassembled WGS sequence"/>
</dbReference>
<evidence type="ECO:0000313" key="4">
    <source>
        <dbReference type="Proteomes" id="UP001152797"/>
    </source>
</evidence>
<evidence type="ECO:0000313" key="2">
    <source>
        <dbReference type="EMBL" id="CAI3995850.1"/>
    </source>
</evidence>
<proteinExistence type="predicted"/>
<gene>
    <name evidence="2" type="ORF">C1SCF055_LOCUS22375</name>
</gene>
<reference evidence="3" key="2">
    <citation type="submission" date="2024-04" db="EMBL/GenBank/DDBJ databases">
        <authorList>
            <person name="Chen Y."/>
            <person name="Shah S."/>
            <person name="Dougan E. K."/>
            <person name="Thang M."/>
            <person name="Chan C."/>
        </authorList>
    </citation>
    <scope>NUCLEOTIDE SEQUENCE [LARGE SCALE GENOMIC DNA]</scope>
</reference>
<evidence type="ECO:0000256" key="1">
    <source>
        <dbReference type="SAM" id="MobiDB-lite"/>
    </source>
</evidence>
<feature type="non-terminal residue" evidence="2">
    <location>
        <position position="1"/>
    </location>
</feature>
<dbReference type="EMBL" id="CAMXCT010002123">
    <property type="protein sequence ID" value="CAI3995850.1"/>
    <property type="molecule type" value="Genomic_DNA"/>
</dbReference>
<accession>A0A9P1CQH9</accession>
<feature type="region of interest" description="Disordered" evidence="1">
    <location>
        <begin position="95"/>
        <end position="117"/>
    </location>
</feature>